<dbReference type="AlphaFoldDB" id="A0A2V2V1A3"/>
<feature type="compositionally biased region" description="Basic and acidic residues" evidence="1">
    <location>
        <begin position="46"/>
        <end position="60"/>
    </location>
</feature>
<gene>
    <name evidence="2" type="ORF">C4B63_53g163</name>
</gene>
<feature type="compositionally biased region" description="Pro residues" evidence="1">
    <location>
        <begin position="135"/>
        <end position="147"/>
    </location>
</feature>
<dbReference type="VEuPathDB" id="TriTrypDB:TcCLB.507143.80"/>
<reference evidence="2 3" key="1">
    <citation type="journal article" date="2018" name="Microb. Genom.">
        <title>Expanding an expanded genome: long-read sequencing of Trypanosoma cruzi.</title>
        <authorList>
            <person name="Berna L."/>
            <person name="Rodriguez M."/>
            <person name="Chiribao M.L."/>
            <person name="Parodi-Talice A."/>
            <person name="Pita S."/>
            <person name="Rijo G."/>
            <person name="Alvarez-Valin F."/>
            <person name="Robello C."/>
        </authorList>
    </citation>
    <scope>NUCLEOTIDE SEQUENCE [LARGE SCALE GENOMIC DNA]</scope>
    <source>
        <strain evidence="2 3">Dm28c</strain>
    </source>
</reference>
<evidence type="ECO:0000256" key="1">
    <source>
        <dbReference type="SAM" id="MobiDB-lite"/>
    </source>
</evidence>
<dbReference type="VEuPathDB" id="TriTrypDB:TcCL_ESM06770"/>
<feature type="region of interest" description="Disordered" evidence="1">
    <location>
        <begin position="129"/>
        <end position="178"/>
    </location>
</feature>
<sequence length="252" mass="29684">MESENSPGSRVVAPLCDADNPPVEAPQLLACEMAEEGGGGGAVDAPPERRRKPDVGDDDYKWPKMLAVQFSPCFTKFSWDPYAPVIKSTDVDRVRNCYKRTTIPFSDLSLERQKHELQEWKEMARRNLGHKTQDQPPPPPPPPAPLPPKKKKHQNRKQKQQRQQQRQQQEQQPHYYRQNRMPWYQQRYNYWQQEHQQPGQHMDPRWKGHHNQDIQQREFQFVQRCDRRGFFPTYEAASIYHWPAGGVGSMYP</sequence>
<dbReference type="VEuPathDB" id="TriTrypDB:BCY84_00527"/>
<protein>
    <submittedName>
        <fullName evidence="2">Uncharacterized protein</fullName>
    </submittedName>
</protein>
<name>A0A2V2V1A3_TRYCR</name>
<feature type="region of interest" description="Disordered" evidence="1">
    <location>
        <begin position="36"/>
        <end position="60"/>
    </location>
</feature>
<evidence type="ECO:0000313" key="3">
    <source>
        <dbReference type="Proteomes" id="UP000246121"/>
    </source>
</evidence>
<dbReference type="VEuPathDB" id="TriTrypDB:TcBrA4_0117160"/>
<feature type="compositionally biased region" description="Basic residues" evidence="1">
    <location>
        <begin position="148"/>
        <end position="160"/>
    </location>
</feature>
<dbReference type="VEuPathDB" id="TriTrypDB:C3747_197g63"/>
<dbReference type="Proteomes" id="UP000246121">
    <property type="component" value="Unassembled WGS sequence"/>
</dbReference>
<dbReference type="VEuPathDB" id="TriTrypDB:C4B63_53g163"/>
<dbReference type="EMBL" id="PRFA01000053">
    <property type="protein sequence ID" value="PWU90140.1"/>
    <property type="molecule type" value="Genomic_DNA"/>
</dbReference>
<accession>A0A2V2V1A3</accession>
<dbReference type="VEuPathDB" id="TriTrypDB:TcG_02556"/>
<feature type="compositionally biased region" description="Low complexity" evidence="1">
    <location>
        <begin position="161"/>
        <end position="178"/>
    </location>
</feature>
<proteinExistence type="predicted"/>
<dbReference type="VEuPathDB" id="TriTrypDB:TcCLB.506319.60"/>
<evidence type="ECO:0000313" key="2">
    <source>
        <dbReference type="EMBL" id="PWU90140.1"/>
    </source>
</evidence>
<organism evidence="2 3">
    <name type="scientific">Trypanosoma cruzi</name>
    <dbReference type="NCBI Taxonomy" id="5693"/>
    <lineage>
        <taxon>Eukaryota</taxon>
        <taxon>Discoba</taxon>
        <taxon>Euglenozoa</taxon>
        <taxon>Kinetoplastea</taxon>
        <taxon>Metakinetoplastina</taxon>
        <taxon>Trypanosomatida</taxon>
        <taxon>Trypanosomatidae</taxon>
        <taxon>Trypanosoma</taxon>
        <taxon>Schizotrypanum</taxon>
    </lineage>
</organism>
<comment type="caution">
    <text evidence="2">The sequence shown here is derived from an EMBL/GenBank/DDBJ whole genome shotgun (WGS) entry which is preliminary data.</text>
</comment>